<organism evidence="3 4">
    <name type="scientific">Aspergillus keveii</name>
    <dbReference type="NCBI Taxonomy" id="714993"/>
    <lineage>
        <taxon>Eukaryota</taxon>
        <taxon>Fungi</taxon>
        <taxon>Dikarya</taxon>
        <taxon>Ascomycota</taxon>
        <taxon>Pezizomycotina</taxon>
        <taxon>Eurotiomycetes</taxon>
        <taxon>Eurotiomycetidae</taxon>
        <taxon>Eurotiales</taxon>
        <taxon>Aspergillaceae</taxon>
        <taxon>Aspergillus</taxon>
        <taxon>Aspergillus subgen. Nidulantes</taxon>
    </lineage>
</organism>
<evidence type="ECO:0000313" key="4">
    <source>
        <dbReference type="Proteomes" id="UP001610563"/>
    </source>
</evidence>
<keyword evidence="1 3" id="KW-0378">Hydrolase</keyword>
<protein>
    <submittedName>
        <fullName evidence="3">SGNH hydrolase-type esterase domain-containing protein</fullName>
    </submittedName>
</protein>
<dbReference type="InterPro" id="IPR001087">
    <property type="entry name" value="GDSL"/>
</dbReference>
<dbReference type="PANTHER" id="PTHR45648:SF22">
    <property type="entry name" value="GDSL LIPASE_ACYLHYDROLASE FAMILY PROTEIN (AFU_ORTHOLOGUE AFUA_4G14700)"/>
    <property type="match status" value="1"/>
</dbReference>
<dbReference type="Proteomes" id="UP001610563">
    <property type="component" value="Unassembled WGS sequence"/>
</dbReference>
<evidence type="ECO:0000256" key="2">
    <source>
        <dbReference type="SAM" id="SignalP"/>
    </source>
</evidence>
<keyword evidence="2" id="KW-0732">Signal</keyword>
<dbReference type="InterPro" id="IPR051058">
    <property type="entry name" value="GDSL_Est/Lipase"/>
</dbReference>
<sequence length="354" mass="39397">MKCSFTSFSALALLGFPCVVLAAPTSHSKWFSSVVIFGDSYTDQGVHQYRPDENGEVAEPLNLTVLNQGTSLSTGGRVWPQYVGQYSDANIYDYAISGAVCDSAISPSRRKGVKQDQIPSFLADNAYTSNITGDGAIYNPPRETIYAIWIGTNDLGNRAFFTDSQPAGMSITAYTDCVFEQLDRLYEVGARRFVLTNIAPLHLSPQYARPENGGVASSPFWEDKEAFNGNLTQATEKMRQYSTLVNAVFGYRVPFEVRVARRYPRSSFVVFDTHSLMTDIWNNPSTYLNGTAPLNVTGFVTDCVESECSSKSSWDSYMWYDELHPSEQTDRVIAREFLNVVGGGSKWATYWSDH</sequence>
<keyword evidence="4" id="KW-1185">Reference proteome</keyword>
<feature type="signal peptide" evidence="2">
    <location>
        <begin position="1"/>
        <end position="22"/>
    </location>
</feature>
<evidence type="ECO:0000313" key="3">
    <source>
        <dbReference type="EMBL" id="KAL2789356.1"/>
    </source>
</evidence>
<gene>
    <name evidence="3" type="ORF">BJX66DRAFT_326436</name>
</gene>
<dbReference type="PANTHER" id="PTHR45648">
    <property type="entry name" value="GDSL LIPASE/ACYLHYDROLASE FAMILY PROTEIN (AFU_ORTHOLOGUE AFUA_4G14700)"/>
    <property type="match status" value="1"/>
</dbReference>
<name>A0ABR4G1K0_9EURO</name>
<feature type="chain" id="PRO_5046421383" evidence="2">
    <location>
        <begin position="23"/>
        <end position="354"/>
    </location>
</feature>
<accession>A0ABR4G1K0</accession>
<dbReference type="SUPFAM" id="SSF52266">
    <property type="entry name" value="SGNH hydrolase"/>
    <property type="match status" value="1"/>
</dbReference>
<comment type="caution">
    <text evidence="3">The sequence shown here is derived from an EMBL/GenBank/DDBJ whole genome shotgun (WGS) entry which is preliminary data.</text>
</comment>
<reference evidence="3 4" key="1">
    <citation type="submission" date="2024-07" db="EMBL/GenBank/DDBJ databases">
        <title>Section-level genome sequencing and comparative genomics of Aspergillus sections Usti and Cavernicolus.</title>
        <authorList>
            <consortium name="Lawrence Berkeley National Laboratory"/>
            <person name="Nybo J.L."/>
            <person name="Vesth T.C."/>
            <person name="Theobald S."/>
            <person name="Frisvad J.C."/>
            <person name="Larsen T.O."/>
            <person name="Kjaerboelling I."/>
            <person name="Rothschild-Mancinelli K."/>
            <person name="Lyhne E.K."/>
            <person name="Kogle M.E."/>
            <person name="Barry K."/>
            <person name="Clum A."/>
            <person name="Na H."/>
            <person name="Ledsgaard L."/>
            <person name="Lin J."/>
            <person name="Lipzen A."/>
            <person name="Kuo A."/>
            <person name="Riley R."/>
            <person name="Mondo S."/>
            <person name="Labutti K."/>
            <person name="Haridas S."/>
            <person name="Pangalinan J."/>
            <person name="Salamov A.A."/>
            <person name="Simmons B.A."/>
            <person name="Magnuson J.K."/>
            <person name="Chen J."/>
            <person name="Drula E."/>
            <person name="Henrissat B."/>
            <person name="Wiebenga A."/>
            <person name="Lubbers R.J."/>
            <person name="Gomes A.C."/>
            <person name="Makela M.R."/>
            <person name="Stajich J."/>
            <person name="Grigoriev I.V."/>
            <person name="Mortensen U.H."/>
            <person name="De Vries R.P."/>
            <person name="Baker S.E."/>
            <person name="Andersen M.R."/>
        </authorList>
    </citation>
    <scope>NUCLEOTIDE SEQUENCE [LARGE SCALE GENOMIC DNA]</scope>
    <source>
        <strain evidence="3 4">CBS 209.92</strain>
    </source>
</reference>
<evidence type="ECO:0000256" key="1">
    <source>
        <dbReference type="ARBA" id="ARBA00022801"/>
    </source>
</evidence>
<proteinExistence type="predicted"/>
<dbReference type="CDD" id="cd01846">
    <property type="entry name" value="fatty_acyltransferase_like"/>
    <property type="match status" value="1"/>
</dbReference>
<dbReference type="EMBL" id="JBFTWV010000065">
    <property type="protein sequence ID" value="KAL2789356.1"/>
    <property type="molecule type" value="Genomic_DNA"/>
</dbReference>
<dbReference type="Gene3D" id="3.40.50.1110">
    <property type="entry name" value="SGNH hydrolase"/>
    <property type="match status" value="1"/>
</dbReference>
<dbReference type="GO" id="GO:0016787">
    <property type="term" value="F:hydrolase activity"/>
    <property type="evidence" value="ECO:0007669"/>
    <property type="project" value="UniProtKB-KW"/>
</dbReference>
<dbReference type="Pfam" id="PF00657">
    <property type="entry name" value="Lipase_GDSL"/>
    <property type="match status" value="1"/>
</dbReference>
<dbReference type="InterPro" id="IPR036514">
    <property type="entry name" value="SGNH_hydro_sf"/>
</dbReference>